<evidence type="ECO:0000256" key="1">
    <source>
        <dbReference type="ARBA" id="ARBA00005194"/>
    </source>
</evidence>
<evidence type="ECO:0000256" key="9">
    <source>
        <dbReference type="SAM" id="Phobius"/>
    </source>
</evidence>
<keyword evidence="7" id="KW-0275">Fatty acid biosynthesis</keyword>
<dbReference type="GO" id="GO:0016491">
    <property type="term" value="F:oxidoreductase activity"/>
    <property type="evidence" value="ECO:0007669"/>
    <property type="project" value="UniProtKB-KW"/>
</dbReference>
<evidence type="ECO:0000256" key="8">
    <source>
        <dbReference type="RuleBase" id="RU000363"/>
    </source>
</evidence>
<keyword evidence="9" id="KW-1133">Transmembrane helix</keyword>
<comment type="similarity">
    <text evidence="8">Belongs to the short-chain dehydrogenases/reductases (SDR) family.</text>
</comment>
<keyword evidence="9" id="KW-0472">Membrane</keyword>
<keyword evidence="11" id="KW-1185">Reference proteome</keyword>
<sequence>MISLTLQNIFIAVGLFVTSYYTFRFVFLLVDILLPGKSLSNYGAGKDGWAVVTGATDGIGRALCIEMAQKKMNLILVSRNMEKLNTLKAELEEFGIKVKVVSIDFASAASKDWDSVKNVIESVNVSALINCAGLSHDYPKPFEQEDLSRCDDILEVNCNSLTKMTRLVIPRMKTRRNGLILNIGSFVSTVPSPYLAMYSGSKSFVQVFSQALGAELARCGSSQPFTTVPYFSHALINYIVETYMSRKFWLNLSKGHLEGIRKRALAKQAKAKKQ</sequence>
<dbReference type="Proteomes" id="UP000245383">
    <property type="component" value="Unassembled WGS sequence"/>
</dbReference>
<evidence type="ECO:0008006" key="12">
    <source>
        <dbReference type="Google" id="ProtNLM"/>
    </source>
</evidence>
<dbReference type="PANTHER" id="PTHR43086:SF2">
    <property type="entry name" value="HYDROXYSTEROID DEHYDROGENASE-LIKE PROTEIN 1"/>
    <property type="match status" value="1"/>
</dbReference>
<dbReference type="InterPro" id="IPR036291">
    <property type="entry name" value="NAD(P)-bd_dom_sf"/>
</dbReference>
<dbReference type="EMBL" id="MBFR01000490">
    <property type="protein sequence ID" value="PVU87455.1"/>
    <property type="molecule type" value="Genomic_DNA"/>
</dbReference>
<dbReference type="AlphaFoldDB" id="A0A2T9Y545"/>
<dbReference type="GO" id="GO:0030497">
    <property type="term" value="P:fatty acid elongation"/>
    <property type="evidence" value="ECO:0007669"/>
    <property type="project" value="TreeGrafter"/>
</dbReference>
<feature type="transmembrane region" description="Helical" evidence="9">
    <location>
        <begin position="6"/>
        <end position="30"/>
    </location>
</feature>
<evidence type="ECO:0000313" key="11">
    <source>
        <dbReference type="Proteomes" id="UP000245383"/>
    </source>
</evidence>
<keyword evidence="6" id="KW-0443">Lipid metabolism</keyword>
<dbReference type="PRINTS" id="PR00080">
    <property type="entry name" value="SDRFAMILY"/>
</dbReference>
<name>A0A2T9Y545_9FUNG</name>
<keyword evidence="5" id="KW-0560">Oxidoreductase</keyword>
<dbReference type="InterPro" id="IPR002347">
    <property type="entry name" value="SDR_fam"/>
</dbReference>
<accession>A0A2T9Y545</accession>
<dbReference type="PRINTS" id="PR00081">
    <property type="entry name" value="GDHRDH"/>
</dbReference>
<dbReference type="Gene3D" id="3.40.50.720">
    <property type="entry name" value="NAD(P)-binding Rossmann-like Domain"/>
    <property type="match status" value="1"/>
</dbReference>
<evidence type="ECO:0000256" key="4">
    <source>
        <dbReference type="ARBA" id="ARBA00022857"/>
    </source>
</evidence>
<dbReference type="SUPFAM" id="SSF51735">
    <property type="entry name" value="NAD(P)-binding Rossmann-fold domains"/>
    <property type="match status" value="1"/>
</dbReference>
<keyword evidence="4" id="KW-0521">NADP</keyword>
<dbReference type="GO" id="GO:0005783">
    <property type="term" value="C:endoplasmic reticulum"/>
    <property type="evidence" value="ECO:0007669"/>
    <property type="project" value="TreeGrafter"/>
</dbReference>
<proteinExistence type="inferred from homology"/>
<gene>
    <name evidence="10" type="ORF">BB561_006320</name>
</gene>
<keyword evidence="3" id="KW-0276">Fatty acid metabolism</keyword>
<evidence type="ECO:0000313" key="10">
    <source>
        <dbReference type="EMBL" id="PVU87455.1"/>
    </source>
</evidence>
<dbReference type="PANTHER" id="PTHR43086">
    <property type="entry name" value="VERY-LONG-CHAIN 3-OXOOACYL-COA REDUCTASE"/>
    <property type="match status" value="1"/>
</dbReference>
<dbReference type="Pfam" id="PF00106">
    <property type="entry name" value="adh_short"/>
    <property type="match status" value="1"/>
</dbReference>
<keyword evidence="9" id="KW-0812">Transmembrane</keyword>
<comment type="pathway">
    <text evidence="1">Lipid metabolism; fatty acid biosynthesis.</text>
</comment>
<comment type="caution">
    <text evidence="10">The sequence shown here is derived from an EMBL/GenBank/DDBJ whole genome shotgun (WGS) entry which is preliminary data.</text>
</comment>
<evidence type="ECO:0000256" key="7">
    <source>
        <dbReference type="ARBA" id="ARBA00023160"/>
    </source>
</evidence>
<evidence type="ECO:0000256" key="2">
    <source>
        <dbReference type="ARBA" id="ARBA00022516"/>
    </source>
</evidence>
<dbReference type="PROSITE" id="PS00061">
    <property type="entry name" value="ADH_SHORT"/>
    <property type="match status" value="1"/>
</dbReference>
<reference evidence="10 11" key="1">
    <citation type="journal article" date="2018" name="MBio">
        <title>Comparative Genomics Reveals the Core Gene Toolbox for the Fungus-Insect Symbiosis.</title>
        <authorList>
            <person name="Wang Y."/>
            <person name="Stata M."/>
            <person name="Wang W."/>
            <person name="Stajich J.E."/>
            <person name="White M.M."/>
            <person name="Moncalvo J.M."/>
        </authorList>
    </citation>
    <scope>NUCLEOTIDE SEQUENCE [LARGE SCALE GENOMIC DNA]</scope>
    <source>
        <strain evidence="10 11">SWE-8-4</strain>
    </source>
</reference>
<dbReference type="OrthoDB" id="5545019at2759"/>
<dbReference type="CDD" id="cd05356">
    <property type="entry name" value="17beta-HSD1_like_SDR_c"/>
    <property type="match status" value="1"/>
</dbReference>
<evidence type="ECO:0000256" key="3">
    <source>
        <dbReference type="ARBA" id="ARBA00022832"/>
    </source>
</evidence>
<evidence type="ECO:0000256" key="6">
    <source>
        <dbReference type="ARBA" id="ARBA00023098"/>
    </source>
</evidence>
<dbReference type="STRING" id="133385.A0A2T9Y545"/>
<evidence type="ECO:0000256" key="5">
    <source>
        <dbReference type="ARBA" id="ARBA00023002"/>
    </source>
</evidence>
<protein>
    <recommendedName>
        <fullName evidence="12">Very-long-chain 3-oxoacyl-CoA reductase</fullName>
    </recommendedName>
</protein>
<feature type="transmembrane region" description="Helical" evidence="9">
    <location>
        <begin position="179"/>
        <end position="198"/>
    </location>
</feature>
<organism evidence="10 11">
    <name type="scientific">Smittium simulii</name>
    <dbReference type="NCBI Taxonomy" id="133385"/>
    <lineage>
        <taxon>Eukaryota</taxon>
        <taxon>Fungi</taxon>
        <taxon>Fungi incertae sedis</taxon>
        <taxon>Zoopagomycota</taxon>
        <taxon>Kickxellomycotina</taxon>
        <taxon>Harpellomycetes</taxon>
        <taxon>Harpellales</taxon>
        <taxon>Legeriomycetaceae</taxon>
        <taxon>Smittium</taxon>
    </lineage>
</organism>
<keyword evidence="2" id="KW-0444">Lipid biosynthesis</keyword>
<dbReference type="InterPro" id="IPR020904">
    <property type="entry name" value="Sc_DH/Rdtase_CS"/>
</dbReference>